<dbReference type="AlphaFoldDB" id="A0A6L5XKC8"/>
<dbReference type="InterPro" id="IPR036388">
    <property type="entry name" value="WH-like_DNA-bd_sf"/>
</dbReference>
<dbReference type="Pfam" id="PF00126">
    <property type="entry name" value="HTH_1"/>
    <property type="match status" value="1"/>
</dbReference>
<evidence type="ECO:0000313" key="6">
    <source>
        <dbReference type="EMBL" id="MSS27656.1"/>
    </source>
</evidence>
<evidence type="ECO:0000256" key="1">
    <source>
        <dbReference type="ARBA" id="ARBA00009437"/>
    </source>
</evidence>
<dbReference type="Proteomes" id="UP000477488">
    <property type="component" value="Unassembled WGS sequence"/>
</dbReference>
<dbReference type="InterPro" id="IPR036390">
    <property type="entry name" value="WH_DNA-bd_sf"/>
</dbReference>
<evidence type="ECO:0000256" key="3">
    <source>
        <dbReference type="ARBA" id="ARBA00023125"/>
    </source>
</evidence>
<reference evidence="6 7" key="1">
    <citation type="submission" date="2019-09" db="EMBL/GenBank/DDBJ databases">
        <title>In-depth cultivation of the pig gut microbiome towards novel bacterial diversity and tailored functional studies.</title>
        <authorList>
            <person name="Wylensek D."/>
            <person name="Hitch T.C.A."/>
            <person name="Clavel T."/>
        </authorList>
    </citation>
    <scope>NUCLEOTIDE SEQUENCE [LARGE SCALE GENOMIC DNA]</scope>
    <source>
        <strain evidence="6 7">PG-178-WT-4</strain>
    </source>
</reference>
<dbReference type="PROSITE" id="PS50931">
    <property type="entry name" value="HTH_LYSR"/>
    <property type="match status" value="1"/>
</dbReference>
<evidence type="ECO:0000259" key="5">
    <source>
        <dbReference type="PROSITE" id="PS50931"/>
    </source>
</evidence>
<dbReference type="GO" id="GO:0032993">
    <property type="term" value="C:protein-DNA complex"/>
    <property type="evidence" value="ECO:0007669"/>
    <property type="project" value="TreeGrafter"/>
</dbReference>
<dbReference type="Pfam" id="PF03466">
    <property type="entry name" value="LysR_substrate"/>
    <property type="match status" value="1"/>
</dbReference>
<sequence length="315" mass="34401">MTNALLNASDTHLLHCFAVVAEEKNLHRAAERLLMSQPPLSRQIKKLEERLGLTLFIRHTRGLILTEDGARALEIIRPLLRLQEKTFTRLAALANPGAKVVALGLTTAFEQGVFSGLEARLRGLYASQLRLTRGTSPRLARDVRKGRLDAALVALPLEAPGLVLRPLPYDEPLLAALPERWPEARCGALSLRTLNGKPLFWFRRESNPAFFDRMRGVFAHAGFAPAFLEEPAEHDVLLARIASGEGMSLLPASFAAIRRKGVVFTPLAETAPLQIQLGLATLAGRDDVADTLVRELATAFPAHRKSGLNGLGAKT</sequence>
<comment type="similarity">
    <text evidence="1">Belongs to the LysR transcriptional regulatory family.</text>
</comment>
<evidence type="ECO:0000313" key="7">
    <source>
        <dbReference type="Proteomes" id="UP000477488"/>
    </source>
</evidence>
<feature type="domain" description="HTH lysR-type" evidence="5">
    <location>
        <begin position="10"/>
        <end position="66"/>
    </location>
</feature>
<name>A0A6L5XKC8_9BACT</name>
<dbReference type="GO" id="GO:0003677">
    <property type="term" value="F:DNA binding"/>
    <property type="evidence" value="ECO:0007669"/>
    <property type="project" value="UniProtKB-KW"/>
</dbReference>
<dbReference type="PRINTS" id="PR00039">
    <property type="entry name" value="HTHLYSR"/>
</dbReference>
<gene>
    <name evidence="6" type="ORF">FYJ44_06240</name>
</gene>
<dbReference type="PANTHER" id="PTHR30346:SF17">
    <property type="entry name" value="LYSR FAMILY TRANSCRIPTIONAL REGULATOR"/>
    <property type="match status" value="1"/>
</dbReference>
<keyword evidence="7" id="KW-1185">Reference proteome</keyword>
<dbReference type="Gene3D" id="1.10.10.10">
    <property type="entry name" value="Winged helix-like DNA-binding domain superfamily/Winged helix DNA-binding domain"/>
    <property type="match status" value="1"/>
</dbReference>
<organism evidence="6 7">
    <name type="scientific">Desulfovibrio porci</name>
    <dbReference type="NCBI Taxonomy" id="2605782"/>
    <lineage>
        <taxon>Bacteria</taxon>
        <taxon>Pseudomonadati</taxon>
        <taxon>Thermodesulfobacteriota</taxon>
        <taxon>Desulfovibrionia</taxon>
        <taxon>Desulfovibrionales</taxon>
        <taxon>Desulfovibrionaceae</taxon>
        <taxon>Desulfovibrio</taxon>
    </lineage>
</organism>
<dbReference type="PANTHER" id="PTHR30346">
    <property type="entry name" value="TRANSCRIPTIONAL DUAL REGULATOR HCAR-RELATED"/>
    <property type="match status" value="1"/>
</dbReference>
<protein>
    <submittedName>
        <fullName evidence="6">LysR family transcriptional regulator</fullName>
    </submittedName>
</protein>
<dbReference type="SUPFAM" id="SSF46785">
    <property type="entry name" value="Winged helix' DNA-binding domain"/>
    <property type="match status" value="1"/>
</dbReference>
<dbReference type="Gene3D" id="3.40.190.10">
    <property type="entry name" value="Periplasmic binding protein-like II"/>
    <property type="match status" value="2"/>
</dbReference>
<comment type="caution">
    <text evidence="6">The sequence shown here is derived from an EMBL/GenBank/DDBJ whole genome shotgun (WGS) entry which is preliminary data.</text>
</comment>
<keyword evidence="2" id="KW-0805">Transcription regulation</keyword>
<accession>A0A6L5XKC8</accession>
<keyword evidence="4" id="KW-0804">Transcription</keyword>
<dbReference type="FunFam" id="1.10.10.10:FF:000001">
    <property type="entry name" value="LysR family transcriptional regulator"/>
    <property type="match status" value="1"/>
</dbReference>
<dbReference type="InterPro" id="IPR000847">
    <property type="entry name" value="LysR_HTH_N"/>
</dbReference>
<dbReference type="SUPFAM" id="SSF53850">
    <property type="entry name" value="Periplasmic binding protein-like II"/>
    <property type="match status" value="1"/>
</dbReference>
<dbReference type="EMBL" id="VUMH01000005">
    <property type="protein sequence ID" value="MSS27656.1"/>
    <property type="molecule type" value="Genomic_DNA"/>
</dbReference>
<proteinExistence type="inferred from homology"/>
<evidence type="ECO:0000256" key="4">
    <source>
        <dbReference type="ARBA" id="ARBA00023163"/>
    </source>
</evidence>
<dbReference type="InterPro" id="IPR005119">
    <property type="entry name" value="LysR_subst-bd"/>
</dbReference>
<dbReference type="GO" id="GO:0003700">
    <property type="term" value="F:DNA-binding transcription factor activity"/>
    <property type="evidence" value="ECO:0007669"/>
    <property type="project" value="InterPro"/>
</dbReference>
<evidence type="ECO:0000256" key="2">
    <source>
        <dbReference type="ARBA" id="ARBA00023015"/>
    </source>
</evidence>
<dbReference type="CDD" id="cd08414">
    <property type="entry name" value="PBP2_LTTR_aromatics_like"/>
    <property type="match status" value="1"/>
</dbReference>
<keyword evidence="3" id="KW-0238">DNA-binding</keyword>